<dbReference type="Proteomes" id="UP000533637">
    <property type="component" value="Unassembled WGS sequence"/>
</dbReference>
<evidence type="ECO:0000256" key="1">
    <source>
        <dbReference type="ARBA" id="ARBA00022475"/>
    </source>
</evidence>
<keyword evidence="13" id="KW-1185">Reference proteome</keyword>
<keyword evidence="7" id="KW-0573">Peptidoglycan synthesis</keyword>
<evidence type="ECO:0000313" key="12">
    <source>
        <dbReference type="EMBL" id="MBB4623647.1"/>
    </source>
</evidence>
<dbReference type="RefSeq" id="WP_183671651.1">
    <property type="nucleotide sequence ID" value="NZ_BMPB01000008.1"/>
</dbReference>
<keyword evidence="9" id="KW-0472">Membrane</keyword>
<dbReference type="PANTHER" id="PTHR30400">
    <property type="entry name" value="MONOFUNCTIONAL BIOSYNTHETIC PEPTIDOGLYCAN TRANSGLYCOSYLASE"/>
    <property type="match status" value="1"/>
</dbReference>
<evidence type="ECO:0000256" key="6">
    <source>
        <dbReference type="ARBA" id="ARBA00022960"/>
    </source>
</evidence>
<dbReference type="InterPro" id="IPR036950">
    <property type="entry name" value="PBP_transglycosylase"/>
</dbReference>
<evidence type="ECO:0000259" key="11">
    <source>
        <dbReference type="Pfam" id="PF00912"/>
    </source>
</evidence>
<evidence type="ECO:0000256" key="7">
    <source>
        <dbReference type="ARBA" id="ARBA00022984"/>
    </source>
</evidence>
<evidence type="ECO:0000256" key="5">
    <source>
        <dbReference type="ARBA" id="ARBA00022692"/>
    </source>
</evidence>
<evidence type="ECO:0000256" key="4">
    <source>
        <dbReference type="ARBA" id="ARBA00022679"/>
    </source>
</evidence>
<dbReference type="Pfam" id="PF00912">
    <property type="entry name" value="Transgly"/>
    <property type="match status" value="1"/>
</dbReference>
<keyword evidence="2" id="KW-0997">Cell inner membrane</keyword>
<dbReference type="PANTHER" id="PTHR30400:SF0">
    <property type="entry name" value="BIOSYNTHETIC PEPTIDOGLYCAN TRANSGLYCOSYLASE"/>
    <property type="match status" value="1"/>
</dbReference>
<evidence type="ECO:0000313" key="13">
    <source>
        <dbReference type="Proteomes" id="UP000533637"/>
    </source>
</evidence>
<keyword evidence="4" id="KW-0808">Transferase</keyword>
<reference evidence="12 13" key="1">
    <citation type="submission" date="2020-08" db="EMBL/GenBank/DDBJ databases">
        <title>Genomic Encyclopedia of Type Strains, Phase IV (KMG-IV): sequencing the most valuable type-strain genomes for metagenomic binning, comparative biology and taxonomic classification.</title>
        <authorList>
            <person name="Goeker M."/>
        </authorList>
    </citation>
    <scope>NUCLEOTIDE SEQUENCE [LARGE SCALE GENOMIC DNA]</scope>
    <source>
        <strain evidence="12 13">DSM 102983</strain>
    </source>
</reference>
<keyword evidence="1" id="KW-1003">Cell membrane</keyword>
<evidence type="ECO:0000256" key="3">
    <source>
        <dbReference type="ARBA" id="ARBA00022676"/>
    </source>
</evidence>
<evidence type="ECO:0000256" key="8">
    <source>
        <dbReference type="ARBA" id="ARBA00022989"/>
    </source>
</evidence>
<accession>A0ABR6KQ67</accession>
<evidence type="ECO:0000256" key="9">
    <source>
        <dbReference type="ARBA" id="ARBA00023136"/>
    </source>
</evidence>
<keyword evidence="3" id="KW-0328">Glycosyltransferase</keyword>
<keyword evidence="5" id="KW-0812">Transmembrane</keyword>
<proteinExistence type="predicted"/>
<keyword evidence="6" id="KW-0133">Cell shape</keyword>
<name>A0ABR6KQ67_9BACT</name>
<dbReference type="InterPro" id="IPR023346">
    <property type="entry name" value="Lysozyme-like_dom_sf"/>
</dbReference>
<dbReference type="EMBL" id="JACHOC010000007">
    <property type="protein sequence ID" value="MBB4623647.1"/>
    <property type="molecule type" value="Genomic_DNA"/>
</dbReference>
<keyword evidence="10" id="KW-0961">Cell wall biogenesis/degradation</keyword>
<evidence type="ECO:0000256" key="10">
    <source>
        <dbReference type="ARBA" id="ARBA00023316"/>
    </source>
</evidence>
<dbReference type="InterPro" id="IPR001264">
    <property type="entry name" value="Glyco_trans_51"/>
</dbReference>
<dbReference type="InterPro" id="IPR011812">
    <property type="entry name" value="Pep_trsgly"/>
</dbReference>
<gene>
    <name evidence="12" type="ORF">GGQ57_003563</name>
</gene>
<protein>
    <recommendedName>
        <fullName evidence="11">Glycosyl transferase family 51 domain-containing protein</fullName>
    </recommendedName>
</protein>
<dbReference type="SUPFAM" id="SSF53955">
    <property type="entry name" value="Lysozyme-like"/>
    <property type="match status" value="1"/>
</dbReference>
<comment type="caution">
    <text evidence="12">The sequence shown here is derived from an EMBL/GenBank/DDBJ whole genome shotgun (WGS) entry which is preliminary data.</text>
</comment>
<dbReference type="Gene3D" id="1.10.3810.10">
    <property type="entry name" value="Biosynthetic peptidoglycan transglycosylase-like"/>
    <property type="match status" value="1"/>
</dbReference>
<keyword evidence="8" id="KW-1133">Transmembrane helix</keyword>
<evidence type="ECO:0000256" key="2">
    <source>
        <dbReference type="ARBA" id="ARBA00022519"/>
    </source>
</evidence>
<sequence>MHQPVRKAIAAGVILLAVLVLLSFSVRNIFVRQYIDRKLEKLEETRRISVHYDDISMIGLSGIQIKGLSVTPSDADTFLRSHSFRVKLDRSALLLFKVSVKSIEADDVNISFIKKDNTSNFEFLYHSVPSAEINAHTETEQNFARKTGRLFGLLFKLLPDNATLRNLSVSYLNKGDELLIEIPSLIIKDSRFATGIRSTENGVRSEWVCEGSLLDKGKKIEAQLHAKENTKITLPFLNYRWGAQIQFDTLTFKLEEILKKNELHAVRGQAHISGLTLHQRRISPDTVLLDRGTVDCQVNIGKNYLELDSVSQVNFNQLDFHPYLKAEKKDDWHITASVNKQDFPANDLFASLPKGLFYNLEGLKADGTLSYRFLLDVDFASLDSLQLESSLTARNFQIIQYGNTDLRKMNEPFEYTVYENEEPVRTFEVGEGNPSFRPFPAVSRYLPLAIMQSEDAGFFYHNGFIPSAIRESLILDLKERRFARGGSTLSMQLVKNVFLSRNKTIARKLEEMLIVWLIESNRLTSKERMFEVYLNIVEWGPLVYGAAEASHFYFAKEPSALTLGECIFLASIVPKPKHVRYCFDGLQLKPYYTEFYQVILSRLVDRGLITPQEAEGIRPEDLKITGPAKYYLTDTH</sequence>
<feature type="domain" description="Glycosyl transferase family 51" evidence="11">
    <location>
        <begin position="431"/>
        <end position="579"/>
    </location>
</feature>
<organism evidence="12 13">
    <name type="scientific">Parabacteroides faecis</name>
    <dbReference type="NCBI Taxonomy" id="1217282"/>
    <lineage>
        <taxon>Bacteria</taxon>
        <taxon>Pseudomonadati</taxon>
        <taxon>Bacteroidota</taxon>
        <taxon>Bacteroidia</taxon>
        <taxon>Bacteroidales</taxon>
        <taxon>Tannerellaceae</taxon>
        <taxon>Parabacteroides</taxon>
    </lineage>
</organism>